<dbReference type="Pfam" id="PF05635">
    <property type="entry name" value="23S_rRNA_IVP"/>
    <property type="match status" value="1"/>
</dbReference>
<gene>
    <name evidence="1" type="ORF">UU24_C0005G0003</name>
</gene>
<keyword evidence="1" id="KW-0689">Ribosomal protein</keyword>
<dbReference type="NCBIfam" id="TIGR02436">
    <property type="entry name" value="four helix bundle protein"/>
    <property type="match status" value="1"/>
</dbReference>
<dbReference type="PANTHER" id="PTHR38471:SF2">
    <property type="entry name" value="FOUR HELIX BUNDLE PROTEIN"/>
    <property type="match status" value="1"/>
</dbReference>
<keyword evidence="1" id="KW-0687">Ribonucleoprotein</keyword>
<dbReference type="CDD" id="cd16377">
    <property type="entry name" value="23S_rRNA_IVP_like"/>
    <property type="match status" value="1"/>
</dbReference>
<dbReference type="InterPro" id="IPR012657">
    <property type="entry name" value="23S_rRNA-intervening_sequence"/>
</dbReference>
<comment type="caution">
    <text evidence="1">The sequence shown here is derived from an EMBL/GenBank/DDBJ whole genome shotgun (WGS) entry which is preliminary data.</text>
</comment>
<reference evidence="1 2" key="1">
    <citation type="journal article" date="2015" name="Nature">
        <title>rRNA introns, odd ribosomes, and small enigmatic genomes across a large radiation of phyla.</title>
        <authorList>
            <person name="Brown C.T."/>
            <person name="Hug L.A."/>
            <person name="Thomas B.C."/>
            <person name="Sharon I."/>
            <person name="Castelle C.J."/>
            <person name="Singh A."/>
            <person name="Wilkins M.J."/>
            <person name="Williams K.H."/>
            <person name="Banfield J.F."/>
        </authorList>
    </citation>
    <scope>NUCLEOTIDE SEQUENCE [LARGE SCALE GENOMIC DNA]</scope>
</reference>
<protein>
    <submittedName>
        <fullName evidence="1">S23 ribosomal protein</fullName>
    </submittedName>
</protein>
<dbReference type="EMBL" id="LBZW01000005">
    <property type="protein sequence ID" value="KKR79585.1"/>
    <property type="molecule type" value="Genomic_DNA"/>
</dbReference>
<dbReference type="Gene3D" id="1.20.1440.60">
    <property type="entry name" value="23S rRNA-intervening sequence"/>
    <property type="match status" value="1"/>
</dbReference>
<dbReference type="AlphaFoldDB" id="A0A0G0W5V1"/>
<organism evidence="1 2">
    <name type="scientific">Candidatus Nomurabacteria bacterium GW2011_GWA2_40_9</name>
    <dbReference type="NCBI Taxonomy" id="1618734"/>
    <lineage>
        <taxon>Bacteria</taxon>
        <taxon>Candidatus Nomuraibacteriota</taxon>
    </lineage>
</organism>
<dbReference type="SUPFAM" id="SSF158446">
    <property type="entry name" value="IVS-encoded protein-like"/>
    <property type="match status" value="1"/>
</dbReference>
<sequence length="152" mass="17567">MATISQFEDLICFSKARELTKYVYKELKDCKDYGFKDQITRASVSVMSNIAEGFERGTKNEFLNYLYIAKGSAGEVRAQLYVALDTGYLNIEKFKYLNNLARECSRLIQSFAEKVKKGASAGTQYKKLEKEDPMKEILRTQAPEVYKRFYDN</sequence>
<dbReference type="Proteomes" id="UP000034749">
    <property type="component" value="Unassembled WGS sequence"/>
</dbReference>
<accession>A0A0G0W5V1</accession>
<dbReference type="GO" id="GO:0005840">
    <property type="term" value="C:ribosome"/>
    <property type="evidence" value="ECO:0007669"/>
    <property type="project" value="UniProtKB-KW"/>
</dbReference>
<name>A0A0G0W5V1_9BACT</name>
<proteinExistence type="predicted"/>
<dbReference type="InterPro" id="IPR036583">
    <property type="entry name" value="23S_rRNA_IVS_sf"/>
</dbReference>
<dbReference type="PANTHER" id="PTHR38471">
    <property type="entry name" value="FOUR HELIX BUNDLE PROTEIN"/>
    <property type="match status" value="1"/>
</dbReference>
<dbReference type="PATRIC" id="fig|1618734.3.peg.152"/>
<evidence type="ECO:0000313" key="1">
    <source>
        <dbReference type="EMBL" id="KKR79585.1"/>
    </source>
</evidence>
<evidence type="ECO:0000313" key="2">
    <source>
        <dbReference type="Proteomes" id="UP000034749"/>
    </source>
</evidence>